<dbReference type="SUPFAM" id="SSF82861">
    <property type="entry name" value="Mechanosensitive channel protein MscS (YggB), transmembrane region"/>
    <property type="match status" value="1"/>
</dbReference>
<dbReference type="STRING" id="650891.SAMN05216203_3169"/>
<keyword evidence="7" id="KW-0407">Ion channel</keyword>
<keyword evidence="7" id="KW-0813">Transport</keyword>
<keyword evidence="7" id="KW-0997">Cell inner membrane</keyword>
<dbReference type="AlphaFoldDB" id="A0A1I6JQR8"/>
<dbReference type="Proteomes" id="UP000198644">
    <property type="component" value="Unassembled WGS sequence"/>
</dbReference>
<keyword evidence="5 7" id="KW-1133">Transmembrane helix</keyword>
<sequence>MEDLFGASGRASEWIDMAVEMVMAYAPKVVLAIVTLVVGLWLIKRLVHIMDVKLGPKDPSLNKFLCGLISIILKIMLLISVASMVGIATTSFIAVIGAAGLAIGLALQGSLANFAGGVLILIFKPFRVGDTIEAEGFLGAVAEINILYTIVNTFDNRRVVVPNGNLSNATLVNVSIYDTRRCDMTFGIHYDDDIDKARAVIKRCLDEDDRILPEPEPRISVGSLGDNSVNIIVRPWTKTDDLWPVYWDMHEKIKKAFDKEGITIPFPQRDIHVYQQPGNPEK</sequence>
<comment type="subcellular location">
    <subcellularLocation>
        <location evidence="7">Cell inner membrane</location>
        <topology evidence="7">Multi-pass membrane protein</topology>
    </subcellularLocation>
    <subcellularLocation>
        <location evidence="1">Cell membrane</location>
        <topology evidence="1">Multi-pass membrane protein</topology>
    </subcellularLocation>
</comment>
<evidence type="ECO:0000256" key="7">
    <source>
        <dbReference type="RuleBase" id="RU369025"/>
    </source>
</evidence>
<dbReference type="EMBL" id="FOYW01000003">
    <property type="protein sequence ID" value="SFR81349.1"/>
    <property type="molecule type" value="Genomic_DNA"/>
</dbReference>
<comment type="similarity">
    <text evidence="2 7">Belongs to the MscS (TC 1.A.23) family.</text>
</comment>
<dbReference type="SUPFAM" id="SSF82689">
    <property type="entry name" value="Mechanosensitive channel protein MscS (YggB), C-terminal domain"/>
    <property type="match status" value="1"/>
</dbReference>
<gene>
    <name evidence="10" type="ORF">SAMN05216203_3169</name>
</gene>
<dbReference type="Pfam" id="PF21082">
    <property type="entry name" value="MS_channel_3rd"/>
    <property type="match status" value="1"/>
</dbReference>
<feature type="domain" description="Mechanosensitive ion channel MscS" evidence="8">
    <location>
        <begin position="110"/>
        <end position="175"/>
    </location>
</feature>
<evidence type="ECO:0000256" key="4">
    <source>
        <dbReference type="ARBA" id="ARBA00022692"/>
    </source>
</evidence>
<dbReference type="InterPro" id="IPR010920">
    <property type="entry name" value="LSM_dom_sf"/>
</dbReference>
<dbReference type="Gene3D" id="2.30.30.60">
    <property type="match status" value="1"/>
</dbReference>
<dbReference type="GO" id="GO:0008381">
    <property type="term" value="F:mechanosensitive monoatomic ion channel activity"/>
    <property type="evidence" value="ECO:0007669"/>
    <property type="project" value="InterPro"/>
</dbReference>
<dbReference type="InterPro" id="IPR008910">
    <property type="entry name" value="MSC_TM_helix"/>
</dbReference>
<dbReference type="SUPFAM" id="SSF50182">
    <property type="entry name" value="Sm-like ribonucleoproteins"/>
    <property type="match status" value="1"/>
</dbReference>
<comment type="caution">
    <text evidence="7">Lacks conserved residue(s) required for the propagation of feature annotation.</text>
</comment>
<dbReference type="InterPro" id="IPR023408">
    <property type="entry name" value="MscS_beta-dom_sf"/>
</dbReference>
<feature type="transmembrane region" description="Helical" evidence="7">
    <location>
        <begin position="93"/>
        <end position="123"/>
    </location>
</feature>
<keyword evidence="11" id="KW-1185">Reference proteome</keyword>
<evidence type="ECO:0000313" key="10">
    <source>
        <dbReference type="EMBL" id="SFR81349.1"/>
    </source>
</evidence>
<keyword evidence="4 7" id="KW-0812">Transmembrane</keyword>
<comment type="subunit">
    <text evidence="7">Homoheptamer.</text>
</comment>
<proteinExistence type="inferred from homology"/>
<dbReference type="Gene3D" id="1.10.287.1260">
    <property type="match status" value="1"/>
</dbReference>
<dbReference type="PANTHER" id="PTHR30221:SF1">
    <property type="entry name" value="SMALL-CONDUCTANCE MECHANOSENSITIVE CHANNEL"/>
    <property type="match status" value="1"/>
</dbReference>
<dbReference type="OrthoDB" id="9809206at2"/>
<evidence type="ECO:0000259" key="9">
    <source>
        <dbReference type="Pfam" id="PF21082"/>
    </source>
</evidence>
<keyword evidence="7" id="KW-0406">Ion transport</keyword>
<dbReference type="Gene3D" id="3.30.70.100">
    <property type="match status" value="1"/>
</dbReference>
<feature type="transmembrane region" description="Helical" evidence="7">
    <location>
        <begin position="22"/>
        <end position="43"/>
    </location>
</feature>
<evidence type="ECO:0000256" key="1">
    <source>
        <dbReference type="ARBA" id="ARBA00004651"/>
    </source>
</evidence>
<evidence type="ECO:0000256" key="2">
    <source>
        <dbReference type="ARBA" id="ARBA00008017"/>
    </source>
</evidence>
<keyword evidence="3" id="KW-1003">Cell membrane</keyword>
<organism evidence="10 11">
    <name type="scientific">Marinobacter daqiaonensis</name>
    <dbReference type="NCBI Taxonomy" id="650891"/>
    <lineage>
        <taxon>Bacteria</taxon>
        <taxon>Pseudomonadati</taxon>
        <taxon>Pseudomonadota</taxon>
        <taxon>Gammaproteobacteria</taxon>
        <taxon>Pseudomonadales</taxon>
        <taxon>Marinobacteraceae</taxon>
        <taxon>Marinobacter</taxon>
    </lineage>
</organism>
<feature type="domain" description="Mechanosensitive ion channel MscS C-terminal" evidence="9">
    <location>
        <begin position="184"/>
        <end position="264"/>
    </location>
</feature>
<dbReference type="InterPro" id="IPR011014">
    <property type="entry name" value="MscS_channel_TM-2"/>
</dbReference>
<accession>A0A1I6JQR8</accession>
<name>A0A1I6JQR8_9GAMM</name>
<comment type="function">
    <text evidence="7">Mechanosensitive channel that participates in the regulation of osmotic pressure changes within the cell, opening in response to stretch forces in the membrane lipid bilayer, without the need for other proteins. Contributes to normal resistance to hypoosmotic shock. Forms an ion channel of 1.0 nanosiemens conductance with a slight preference for anions.</text>
</comment>
<evidence type="ECO:0000313" key="11">
    <source>
        <dbReference type="Proteomes" id="UP000198644"/>
    </source>
</evidence>
<dbReference type="InterPro" id="IPR006685">
    <property type="entry name" value="MscS_channel_2nd"/>
</dbReference>
<dbReference type="Pfam" id="PF05552">
    <property type="entry name" value="MS_channel_1st_1"/>
    <property type="match status" value="1"/>
</dbReference>
<feature type="transmembrane region" description="Helical" evidence="7">
    <location>
        <begin position="64"/>
        <end position="87"/>
    </location>
</feature>
<evidence type="ECO:0000256" key="3">
    <source>
        <dbReference type="ARBA" id="ARBA00022475"/>
    </source>
</evidence>
<dbReference type="InterPro" id="IPR045275">
    <property type="entry name" value="MscS_archaea/bacteria_type"/>
</dbReference>
<protein>
    <recommendedName>
        <fullName evidence="7">Small-conductance mechanosensitive channel</fullName>
    </recommendedName>
</protein>
<evidence type="ECO:0000256" key="5">
    <source>
        <dbReference type="ARBA" id="ARBA00022989"/>
    </source>
</evidence>
<dbReference type="Pfam" id="PF00924">
    <property type="entry name" value="MS_channel_2nd"/>
    <property type="match status" value="1"/>
</dbReference>
<reference evidence="10 11" key="1">
    <citation type="submission" date="2016-10" db="EMBL/GenBank/DDBJ databases">
        <authorList>
            <person name="de Groot N.N."/>
        </authorList>
    </citation>
    <scope>NUCLEOTIDE SEQUENCE [LARGE SCALE GENOMIC DNA]</scope>
    <source>
        <strain evidence="10 11">CGMCC 1.9167</strain>
    </source>
</reference>
<keyword evidence="6 7" id="KW-0472">Membrane</keyword>
<dbReference type="PANTHER" id="PTHR30221">
    <property type="entry name" value="SMALL-CONDUCTANCE MECHANOSENSITIVE CHANNEL"/>
    <property type="match status" value="1"/>
</dbReference>
<dbReference type="GO" id="GO:0005886">
    <property type="term" value="C:plasma membrane"/>
    <property type="evidence" value="ECO:0007669"/>
    <property type="project" value="UniProtKB-SubCell"/>
</dbReference>
<dbReference type="InterPro" id="IPR011066">
    <property type="entry name" value="MscS_channel_C_sf"/>
</dbReference>
<dbReference type="InterPro" id="IPR049278">
    <property type="entry name" value="MS_channel_C"/>
</dbReference>
<evidence type="ECO:0000259" key="8">
    <source>
        <dbReference type="Pfam" id="PF00924"/>
    </source>
</evidence>
<dbReference type="RefSeq" id="WP_092015392.1">
    <property type="nucleotide sequence ID" value="NZ_FOYW01000003.1"/>
</dbReference>
<evidence type="ECO:0000256" key="6">
    <source>
        <dbReference type="ARBA" id="ARBA00023136"/>
    </source>
</evidence>